<organism evidence="1 2">
    <name type="scientific">Gymnopus androsaceus JB14</name>
    <dbReference type="NCBI Taxonomy" id="1447944"/>
    <lineage>
        <taxon>Eukaryota</taxon>
        <taxon>Fungi</taxon>
        <taxon>Dikarya</taxon>
        <taxon>Basidiomycota</taxon>
        <taxon>Agaricomycotina</taxon>
        <taxon>Agaricomycetes</taxon>
        <taxon>Agaricomycetidae</taxon>
        <taxon>Agaricales</taxon>
        <taxon>Marasmiineae</taxon>
        <taxon>Omphalotaceae</taxon>
        <taxon>Gymnopus</taxon>
    </lineage>
</organism>
<proteinExistence type="predicted"/>
<dbReference type="EMBL" id="ML769549">
    <property type="protein sequence ID" value="KAE9394471.1"/>
    <property type="molecule type" value="Genomic_DNA"/>
</dbReference>
<gene>
    <name evidence="1" type="ORF">BT96DRAFT_186664</name>
</gene>
<dbReference type="AlphaFoldDB" id="A0A6A4H8R2"/>
<dbReference type="Proteomes" id="UP000799118">
    <property type="component" value="Unassembled WGS sequence"/>
</dbReference>
<reference evidence="1" key="1">
    <citation type="journal article" date="2019" name="Environ. Microbiol.">
        <title>Fungal ecological strategies reflected in gene transcription - a case study of two litter decomposers.</title>
        <authorList>
            <person name="Barbi F."/>
            <person name="Kohler A."/>
            <person name="Barry K."/>
            <person name="Baskaran P."/>
            <person name="Daum C."/>
            <person name="Fauchery L."/>
            <person name="Ihrmark K."/>
            <person name="Kuo A."/>
            <person name="LaButti K."/>
            <person name="Lipzen A."/>
            <person name="Morin E."/>
            <person name="Grigoriev I.V."/>
            <person name="Henrissat B."/>
            <person name="Lindahl B."/>
            <person name="Martin F."/>
        </authorList>
    </citation>
    <scope>NUCLEOTIDE SEQUENCE</scope>
    <source>
        <strain evidence="1">JB14</strain>
    </source>
</reference>
<keyword evidence="2" id="KW-1185">Reference proteome</keyword>
<protein>
    <submittedName>
        <fullName evidence="1">Uncharacterized protein</fullName>
    </submittedName>
</protein>
<accession>A0A6A4H8R2</accession>
<evidence type="ECO:0000313" key="2">
    <source>
        <dbReference type="Proteomes" id="UP000799118"/>
    </source>
</evidence>
<evidence type="ECO:0000313" key="1">
    <source>
        <dbReference type="EMBL" id="KAE9394471.1"/>
    </source>
</evidence>
<name>A0A6A4H8R2_9AGAR</name>
<dbReference type="OrthoDB" id="2576334at2759"/>
<sequence length="147" mass="17879">MPSPTPYNVTINSQTANLVYEPYKDGDSSGGWNLTYTLIPDGYRSRNNCKRNLVSSYNVPWSKHGPYFHRDRYLSVWKRVCWFIQRLCRWWSCDTRCKRRTARRATRCCYEPQLWKSYCNARFNWDERGGFSIRRCNYWYFRVAHQN</sequence>